<accession>A0A084SU90</accession>
<evidence type="ECO:0000313" key="7">
    <source>
        <dbReference type="EMBL" id="KFA92025.1"/>
    </source>
</evidence>
<dbReference type="PANTHER" id="PTHR43289:SF6">
    <property type="entry name" value="SERINE_THREONINE-PROTEIN KINASE NEKL-3"/>
    <property type="match status" value="1"/>
</dbReference>
<evidence type="ECO:0000259" key="6">
    <source>
        <dbReference type="PROSITE" id="PS50011"/>
    </source>
</evidence>
<evidence type="ECO:0000256" key="1">
    <source>
        <dbReference type="ARBA" id="ARBA00022679"/>
    </source>
</evidence>
<dbReference type="GO" id="GO:0004674">
    <property type="term" value="F:protein serine/threonine kinase activity"/>
    <property type="evidence" value="ECO:0007669"/>
    <property type="project" value="TreeGrafter"/>
</dbReference>
<dbReference type="CDD" id="cd14014">
    <property type="entry name" value="STKc_PknB_like"/>
    <property type="match status" value="1"/>
</dbReference>
<evidence type="ECO:0000256" key="4">
    <source>
        <dbReference type="ARBA" id="ARBA00022840"/>
    </source>
</evidence>
<dbReference type="PROSITE" id="PS00108">
    <property type="entry name" value="PROTEIN_KINASE_ST"/>
    <property type="match status" value="1"/>
</dbReference>
<feature type="region of interest" description="Disordered" evidence="5">
    <location>
        <begin position="319"/>
        <end position="360"/>
    </location>
</feature>
<name>A0A084SU90_9BACT</name>
<dbReference type="EMBL" id="JPMI01000110">
    <property type="protein sequence ID" value="KFA92025.1"/>
    <property type="molecule type" value="Genomic_DNA"/>
</dbReference>
<keyword evidence="2" id="KW-0547">Nucleotide-binding</keyword>
<feature type="region of interest" description="Disordered" evidence="5">
    <location>
        <begin position="220"/>
        <end position="269"/>
    </location>
</feature>
<dbReference type="InterPro" id="IPR000719">
    <property type="entry name" value="Prot_kinase_dom"/>
</dbReference>
<evidence type="ECO:0000313" key="8">
    <source>
        <dbReference type="Proteomes" id="UP000028547"/>
    </source>
</evidence>
<dbReference type="PANTHER" id="PTHR43289">
    <property type="entry name" value="MITOGEN-ACTIVATED PROTEIN KINASE KINASE KINASE 20-RELATED"/>
    <property type="match status" value="1"/>
</dbReference>
<gene>
    <name evidence="7" type="ORF">Q664_18050</name>
</gene>
<evidence type="ECO:0000256" key="3">
    <source>
        <dbReference type="ARBA" id="ARBA00022777"/>
    </source>
</evidence>
<dbReference type="GO" id="GO:0005524">
    <property type="term" value="F:ATP binding"/>
    <property type="evidence" value="ECO:0007669"/>
    <property type="project" value="UniProtKB-KW"/>
</dbReference>
<proteinExistence type="predicted"/>
<feature type="compositionally biased region" description="Basic residues" evidence="5">
    <location>
        <begin position="255"/>
        <end position="269"/>
    </location>
</feature>
<dbReference type="InterPro" id="IPR008271">
    <property type="entry name" value="Ser/Thr_kinase_AS"/>
</dbReference>
<feature type="compositionally biased region" description="Basic and acidic residues" evidence="5">
    <location>
        <begin position="220"/>
        <end position="232"/>
    </location>
</feature>
<feature type="compositionally biased region" description="Low complexity" evidence="5">
    <location>
        <begin position="319"/>
        <end position="329"/>
    </location>
</feature>
<feature type="domain" description="Protein kinase" evidence="6">
    <location>
        <begin position="1"/>
        <end position="192"/>
    </location>
</feature>
<dbReference type="PROSITE" id="PS50011">
    <property type="entry name" value="PROTEIN_KINASE_DOM"/>
    <property type="match status" value="1"/>
</dbReference>
<reference evidence="7 8" key="1">
    <citation type="submission" date="2014-07" db="EMBL/GenBank/DDBJ databases">
        <title>Draft Genome Sequence of Gephyronic Acid Producer, Cystobacter violaceus Strain Cb vi76.</title>
        <authorList>
            <person name="Stevens D.C."/>
            <person name="Young J."/>
            <person name="Carmichael R."/>
            <person name="Tan J."/>
            <person name="Taylor R.E."/>
        </authorList>
    </citation>
    <scope>NUCLEOTIDE SEQUENCE [LARGE SCALE GENOMIC DNA]</scope>
    <source>
        <strain evidence="7 8">Cb vi76</strain>
    </source>
</reference>
<dbReference type="SUPFAM" id="SSF56112">
    <property type="entry name" value="Protein kinase-like (PK-like)"/>
    <property type="match status" value="1"/>
</dbReference>
<keyword evidence="1" id="KW-0808">Transferase</keyword>
<keyword evidence="4" id="KW-0067">ATP-binding</keyword>
<comment type="caution">
    <text evidence="7">The sequence shown here is derived from an EMBL/GenBank/DDBJ whole genome shotgun (WGS) entry which is preliminary data.</text>
</comment>
<protein>
    <recommendedName>
        <fullName evidence="6">Protein kinase domain-containing protein</fullName>
    </recommendedName>
</protein>
<dbReference type="Pfam" id="PF00069">
    <property type="entry name" value="Pkinase"/>
    <property type="match status" value="1"/>
</dbReference>
<dbReference type="InterPro" id="IPR011009">
    <property type="entry name" value="Kinase-like_dom_sf"/>
</dbReference>
<evidence type="ECO:0000256" key="5">
    <source>
        <dbReference type="SAM" id="MobiDB-lite"/>
    </source>
</evidence>
<evidence type="ECO:0000256" key="2">
    <source>
        <dbReference type="ARBA" id="ARBA00022741"/>
    </source>
</evidence>
<keyword evidence="3" id="KW-0418">Kinase</keyword>
<dbReference type="SMART" id="SM00220">
    <property type="entry name" value="S_TKc"/>
    <property type="match status" value="1"/>
</dbReference>
<dbReference type="AlphaFoldDB" id="A0A084SU90"/>
<dbReference type="Gene3D" id="1.10.510.10">
    <property type="entry name" value="Transferase(Phosphotransferase) domain 1"/>
    <property type="match status" value="1"/>
</dbReference>
<organism evidence="7 8">
    <name type="scientific">Archangium violaceum Cb vi76</name>
    <dbReference type="NCBI Taxonomy" id="1406225"/>
    <lineage>
        <taxon>Bacteria</taxon>
        <taxon>Pseudomonadati</taxon>
        <taxon>Myxococcota</taxon>
        <taxon>Myxococcia</taxon>
        <taxon>Myxococcales</taxon>
        <taxon>Cystobacterineae</taxon>
        <taxon>Archangiaceae</taxon>
        <taxon>Archangium</taxon>
    </lineage>
</organism>
<dbReference type="Proteomes" id="UP000028547">
    <property type="component" value="Unassembled WGS sequence"/>
</dbReference>
<sequence length="524" mass="55945">MDLVPGLPLDEWPETRTTSFLQLAEAGAKMALTLGALHARGVVHRDVKPGNILIREPDGEPVLVDFGIGVYEGAEPLTPGPLPPGTTHLRSPEAMRFWLARGKHSGEPYEVGAADDLYALGVSLYRAATGHYPFRPEGLGDLLVLAIATQRAPEPRSVNRRMPRALSGVLMRMLAKDPKERYRDGAEVHDALMAAVAFGRRARWEADVFEWEEVAAAREGEAPGRRIRRPEMPTRPQTPPAPAVRLVEGGGASGRGRRGRAAARERPKRGLARPWTWLAVALGAGLALAAAVSASHEMARAPKAPDTGSAAAPLLPESTPAAAASPAASPKDETPVSPVKDKQQKSPTPPKSPRPARAGTTTLRGLCAGAAAVTNMACAGAQLAKAPPGPEACPAGAQEAMTQTLGDFFRYRNPFNEKGPGLHLETEGQPRWLAVREGDISAILSDPWGKLPVNSVLTGKLHFARGRAYARLTRAWTPQGTSFPICAEIWEPGVRGLELRPGSTPGELEAFSTHIIALPVRRFD</sequence>
<feature type="compositionally biased region" description="Basic and acidic residues" evidence="5">
    <location>
        <begin position="330"/>
        <end position="344"/>
    </location>
</feature>